<dbReference type="Proteomes" id="UP000290608">
    <property type="component" value="Unassembled WGS sequence"/>
</dbReference>
<dbReference type="Gene3D" id="1.25.40.390">
    <property type="match status" value="1"/>
</dbReference>
<comment type="caution">
    <text evidence="2">The sequence shown here is derived from an EMBL/GenBank/DDBJ whole genome shotgun (WGS) entry which is preliminary data.</text>
</comment>
<evidence type="ECO:0000313" key="2">
    <source>
        <dbReference type="EMBL" id="RXG27898.1"/>
    </source>
</evidence>
<accession>A0A4Q0PJQ6</accession>
<name>A0A4Q0PJQ6_9FLAO</name>
<dbReference type="InterPro" id="IPR011990">
    <property type="entry name" value="TPR-like_helical_dom_sf"/>
</dbReference>
<feature type="signal peptide" evidence="1">
    <location>
        <begin position="1"/>
        <end position="25"/>
    </location>
</feature>
<evidence type="ECO:0000256" key="1">
    <source>
        <dbReference type="SAM" id="SignalP"/>
    </source>
</evidence>
<dbReference type="EMBL" id="QOVL01000013">
    <property type="protein sequence ID" value="RXG27898.1"/>
    <property type="molecule type" value="Genomic_DNA"/>
</dbReference>
<feature type="chain" id="PRO_5020749424" evidence="1">
    <location>
        <begin position="26"/>
        <end position="488"/>
    </location>
</feature>
<protein>
    <submittedName>
        <fullName evidence="2">SusD-like starch-binding protein associating with outer membrane</fullName>
    </submittedName>
</protein>
<organism evidence="2 3">
    <name type="scientific">Leeuwenhoekiella marinoflava</name>
    <dbReference type="NCBI Taxonomy" id="988"/>
    <lineage>
        <taxon>Bacteria</taxon>
        <taxon>Pseudomonadati</taxon>
        <taxon>Bacteroidota</taxon>
        <taxon>Flavobacteriia</taxon>
        <taxon>Flavobacteriales</taxon>
        <taxon>Flavobacteriaceae</taxon>
        <taxon>Leeuwenhoekiella</taxon>
    </lineage>
</organism>
<gene>
    <name evidence="2" type="ORF">DSL99_2689</name>
</gene>
<proteinExistence type="predicted"/>
<reference evidence="2 3" key="1">
    <citation type="submission" date="2018-07" db="EMBL/GenBank/DDBJ databases">
        <title>Leeuwenhoekiella genomics.</title>
        <authorList>
            <person name="Tahon G."/>
            <person name="Willems A."/>
        </authorList>
    </citation>
    <scope>NUCLEOTIDE SEQUENCE [LARGE SCALE GENOMIC DNA]</scope>
    <source>
        <strain evidence="2 3">LMG 1345</strain>
    </source>
</reference>
<dbReference type="STRING" id="1122159.SAMN02745246_02993"/>
<sequence>MRNFKKILFSTLGLILLITSCQEFETDLEVENLENPNDAILASDPVALEATAGNILNSWYMTVHSTSGPGAALQTMADVSTCSWGNFGMRDLSSEPRVAFNNTTGYSNNVTSSYFNSLYSLLTDSNTLVTAVEGGTEFSEPEMILMMGKMGQALSVGYLALVFDRVWLYDADGPIGDNETGETDYATAMSYALDRLDEAISIAEGNTFILPETWLPGVNASSSTIAEILNSFGARMLVCNVRNSSEKTNINWDRVLAYTNDGITADFNITMDDITWYDLIPKTYLVYPGWGKVDMRIVNLLDPNMPSYWANDLTNLPEATSADARLETDYEYTSSNSFSPDRGLYHFSNYRYSRLDDYITEWTIPVTELSKSELDMYKAEALLNKNDLSGAASVINAGTRTTRGNLPDVEENTTEIFDAIFYERMIEFAYTGMGLSFFEMRKEDLLQEGTLLHFPVPGTSLDAIPEEYYTYGGTSGEPGKDYSTGGWR</sequence>
<keyword evidence="1" id="KW-0732">Signal</keyword>
<dbReference type="AlphaFoldDB" id="A0A4Q0PJQ6"/>
<dbReference type="PROSITE" id="PS51257">
    <property type="entry name" value="PROKAR_LIPOPROTEIN"/>
    <property type="match status" value="1"/>
</dbReference>
<dbReference type="SUPFAM" id="SSF48452">
    <property type="entry name" value="TPR-like"/>
    <property type="match status" value="1"/>
</dbReference>
<evidence type="ECO:0000313" key="3">
    <source>
        <dbReference type="Proteomes" id="UP000290608"/>
    </source>
</evidence>